<dbReference type="SMART" id="SM00448">
    <property type="entry name" value="REC"/>
    <property type="match status" value="1"/>
</dbReference>
<protein>
    <recommendedName>
        <fullName evidence="2">histidine kinase</fullName>
        <ecNumber evidence="2">2.7.13.3</ecNumber>
    </recommendedName>
</protein>
<dbReference type="InterPro" id="IPR011006">
    <property type="entry name" value="CheY-like_superfamily"/>
</dbReference>
<feature type="domain" description="Histidine kinase" evidence="7">
    <location>
        <begin position="210"/>
        <end position="423"/>
    </location>
</feature>
<keyword evidence="5 9" id="KW-0418">Kinase</keyword>
<dbReference type="Gene3D" id="3.30.565.10">
    <property type="entry name" value="Histidine kinase-like ATPase, C-terminal domain"/>
    <property type="match status" value="1"/>
</dbReference>
<dbReference type="PRINTS" id="PR00344">
    <property type="entry name" value="BCTRLSENSOR"/>
</dbReference>
<evidence type="ECO:0000256" key="3">
    <source>
        <dbReference type="ARBA" id="ARBA00022553"/>
    </source>
</evidence>
<gene>
    <name evidence="9" type="ORF">H3H39_20095</name>
</gene>
<dbReference type="Gene3D" id="3.40.50.2300">
    <property type="match status" value="1"/>
</dbReference>
<dbReference type="Gene3D" id="1.10.287.130">
    <property type="match status" value="1"/>
</dbReference>
<dbReference type="EMBL" id="JACEZU010000010">
    <property type="protein sequence ID" value="MBA5689349.1"/>
    <property type="molecule type" value="Genomic_DNA"/>
</dbReference>
<dbReference type="EC" id="2.7.13.3" evidence="2"/>
<dbReference type="AlphaFoldDB" id="A0A7W2FD24"/>
<dbReference type="SMART" id="SM00388">
    <property type="entry name" value="HisKA"/>
    <property type="match status" value="1"/>
</dbReference>
<dbReference type="InterPro" id="IPR036097">
    <property type="entry name" value="HisK_dim/P_sf"/>
</dbReference>
<dbReference type="CDD" id="cd00156">
    <property type="entry name" value="REC"/>
    <property type="match status" value="1"/>
</dbReference>
<dbReference type="InterPro" id="IPR003594">
    <property type="entry name" value="HATPase_dom"/>
</dbReference>
<dbReference type="PROSITE" id="PS50109">
    <property type="entry name" value="HIS_KIN"/>
    <property type="match status" value="1"/>
</dbReference>
<evidence type="ECO:0000256" key="2">
    <source>
        <dbReference type="ARBA" id="ARBA00012438"/>
    </source>
</evidence>
<dbReference type="Pfam" id="PF00072">
    <property type="entry name" value="Response_reg"/>
    <property type="match status" value="1"/>
</dbReference>
<evidence type="ECO:0000259" key="7">
    <source>
        <dbReference type="PROSITE" id="PS50109"/>
    </source>
</evidence>
<dbReference type="GO" id="GO:0009927">
    <property type="term" value="F:histidine phosphotransfer kinase activity"/>
    <property type="evidence" value="ECO:0007669"/>
    <property type="project" value="TreeGrafter"/>
</dbReference>
<dbReference type="SMART" id="SM00387">
    <property type="entry name" value="HATPase_c"/>
    <property type="match status" value="1"/>
</dbReference>
<dbReference type="Pfam" id="PF00512">
    <property type="entry name" value="HisKA"/>
    <property type="match status" value="1"/>
</dbReference>
<dbReference type="SUPFAM" id="SSF55874">
    <property type="entry name" value="ATPase domain of HSP90 chaperone/DNA topoisomerase II/histidine kinase"/>
    <property type="match status" value="1"/>
</dbReference>
<dbReference type="Pfam" id="PF02518">
    <property type="entry name" value="HATPase_c"/>
    <property type="match status" value="1"/>
</dbReference>
<feature type="domain" description="Response regulatory" evidence="8">
    <location>
        <begin position="448"/>
        <end position="563"/>
    </location>
</feature>
<dbReference type="InterPro" id="IPR005467">
    <property type="entry name" value="His_kinase_dom"/>
</dbReference>
<evidence type="ECO:0000313" key="9">
    <source>
        <dbReference type="EMBL" id="MBA5689349.1"/>
    </source>
</evidence>
<dbReference type="InterPro" id="IPR003661">
    <property type="entry name" value="HisK_dim/P_dom"/>
</dbReference>
<dbReference type="CDD" id="cd00082">
    <property type="entry name" value="HisKA"/>
    <property type="match status" value="1"/>
</dbReference>
<dbReference type="SUPFAM" id="SSF52172">
    <property type="entry name" value="CheY-like"/>
    <property type="match status" value="1"/>
</dbReference>
<comment type="catalytic activity">
    <reaction evidence="1">
        <text>ATP + protein L-histidine = ADP + protein N-phospho-L-histidine.</text>
        <dbReference type="EC" id="2.7.13.3"/>
    </reaction>
</comment>
<evidence type="ECO:0000256" key="5">
    <source>
        <dbReference type="ARBA" id="ARBA00022777"/>
    </source>
</evidence>
<keyword evidence="3 6" id="KW-0597">Phosphoprotein</keyword>
<dbReference type="Proteomes" id="UP000573499">
    <property type="component" value="Unassembled WGS sequence"/>
</dbReference>
<organism evidence="9 10">
    <name type="scientific">Rugamonas apoptosis</name>
    <dbReference type="NCBI Taxonomy" id="2758570"/>
    <lineage>
        <taxon>Bacteria</taxon>
        <taxon>Pseudomonadati</taxon>
        <taxon>Pseudomonadota</taxon>
        <taxon>Betaproteobacteria</taxon>
        <taxon>Burkholderiales</taxon>
        <taxon>Oxalobacteraceae</taxon>
        <taxon>Telluria group</taxon>
        <taxon>Rugamonas</taxon>
    </lineage>
</organism>
<feature type="modified residue" description="4-aspartylphosphate" evidence="6">
    <location>
        <position position="497"/>
    </location>
</feature>
<name>A0A7W2FD24_9BURK</name>
<dbReference type="InterPro" id="IPR036890">
    <property type="entry name" value="HATPase_C_sf"/>
</dbReference>
<evidence type="ECO:0000256" key="4">
    <source>
        <dbReference type="ARBA" id="ARBA00022679"/>
    </source>
</evidence>
<dbReference type="PANTHER" id="PTHR43047:SF9">
    <property type="entry name" value="HISTIDINE KINASE"/>
    <property type="match status" value="1"/>
</dbReference>
<dbReference type="GO" id="GO:0005886">
    <property type="term" value="C:plasma membrane"/>
    <property type="evidence" value="ECO:0007669"/>
    <property type="project" value="TreeGrafter"/>
</dbReference>
<dbReference type="SUPFAM" id="SSF47384">
    <property type="entry name" value="Homodimeric domain of signal transducing histidine kinase"/>
    <property type="match status" value="1"/>
</dbReference>
<evidence type="ECO:0000259" key="8">
    <source>
        <dbReference type="PROSITE" id="PS50110"/>
    </source>
</evidence>
<proteinExistence type="predicted"/>
<evidence type="ECO:0000256" key="6">
    <source>
        <dbReference type="PROSITE-ProRule" id="PRU00169"/>
    </source>
</evidence>
<dbReference type="GO" id="GO:0000155">
    <property type="term" value="F:phosphorelay sensor kinase activity"/>
    <property type="evidence" value="ECO:0007669"/>
    <property type="project" value="InterPro"/>
</dbReference>
<keyword evidence="4" id="KW-0808">Transferase</keyword>
<dbReference type="PANTHER" id="PTHR43047">
    <property type="entry name" value="TWO-COMPONENT HISTIDINE PROTEIN KINASE"/>
    <property type="match status" value="1"/>
</dbReference>
<accession>A0A7W2FD24</accession>
<dbReference type="FunFam" id="3.30.565.10:FF:000049">
    <property type="entry name" value="Two-component sensor histidine kinase"/>
    <property type="match status" value="1"/>
</dbReference>
<reference evidence="9 10" key="1">
    <citation type="submission" date="2020-07" db="EMBL/GenBank/DDBJ databases">
        <title>Novel species isolated from subtropical streams in China.</title>
        <authorList>
            <person name="Lu H."/>
        </authorList>
    </citation>
    <scope>NUCLEOTIDE SEQUENCE [LARGE SCALE GENOMIC DNA]</scope>
    <source>
        <strain evidence="9 10">LX47W</strain>
    </source>
</reference>
<evidence type="ECO:0000256" key="1">
    <source>
        <dbReference type="ARBA" id="ARBA00000085"/>
    </source>
</evidence>
<dbReference type="InterPro" id="IPR004358">
    <property type="entry name" value="Sig_transdc_His_kin-like_C"/>
</dbReference>
<keyword evidence="10" id="KW-1185">Reference proteome</keyword>
<comment type="caution">
    <text evidence="9">The sequence shown here is derived from an EMBL/GenBank/DDBJ whole genome shotgun (WGS) entry which is preliminary data.</text>
</comment>
<dbReference type="PROSITE" id="PS50110">
    <property type="entry name" value="RESPONSE_REGULATORY"/>
    <property type="match status" value="1"/>
</dbReference>
<sequence length="580" mass="62557">MGSSLLPTIVVASLLLYALATPANTRGLPLWCAAVIGSKCFACWDARRILRGRIGPWRAYRLERWLILLNAIDGAAWGALAWTGFDPGSTANSILVVAVLSGIVGNAMSMLSPVLPVFAIFCVFELGALSLKAWSLDELQFRTLSLAVVVYFFSLLSQGRNSARAARAAIQLKFDNIGLIRQLRIESDKTRHALHAAEQANLAKSRFLAAASHDLRQPIHAQGLFLEVLARSPLNDSQRTVLASARAASEASAGMLHTLLDFSRIEAGVIEAQLEGFALQPLLAKLESELAPQANAKGLVYRTRDSGLALRSDRGLLELIVRNLVTNAVRYTERGGVLVACRKRAGHAVLEVWDSGIGIAPEQQEEIFREFHQLGNPERDRQKGLGLGLSIARGLAQLLGHELTVASRPGRGSVFRLAVPLAAMPALSGAPLAAPALDAPARRALPLRVLVIDDDAIVRISMQELLAGWGCDCQVADGIEPALALAATWLPDMIISDYRLREQRTGAEAIAMLRAQAGHAIPALLITGDTAPARLREARASGVPLLHKPTSPEQLYRSMEQVRGRGHHANTDSANELHCH</sequence>
<dbReference type="InterPro" id="IPR001789">
    <property type="entry name" value="Sig_transdc_resp-reg_receiver"/>
</dbReference>
<evidence type="ECO:0000313" key="10">
    <source>
        <dbReference type="Proteomes" id="UP000573499"/>
    </source>
</evidence>